<organism evidence="2 3">
    <name type="scientific">Bombus vosnesenskii</name>
    <dbReference type="NCBI Taxonomy" id="207650"/>
    <lineage>
        <taxon>Eukaryota</taxon>
        <taxon>Metazoa</taxon>
        <taxon>Ecdysozoa</taxon>
        <taxon>Arthropoda</taxon>
        <taxon>Hexapoda</taxon>
        <taxon>Insecta</taxon>
        <taxon>Pterygota</taxon>
        <taxon>Neoptera</taxon>
        <taxon>Endopterygota</taxon>
        <taxon>Hymenoptera</taxon>
        <taxon>Apocrita</taxon>
        <taxon>Aculeata</taxon>
        <taxon>Apoidea</taxon>
        <taxon>Anthophila</taxon>
        <taxon>Apidae</taxon>
        <taxon>Bombus</taxon>
        <taxon>Pyrobombus</taxon>
    </lineage>
</organism>
<dbReference type="KEGG" id="bvk:117238419"/>
<feature type="chain" id="PRO_5026844493" evidence="1">
    <location>
        <begin position="22"/>
        <end position="189"/>
    </location>
</feature>
<evidence type="ECO:0000313" key="3">
    <source>
        <dbReference type="RefSeq" id="XP_033359190.1"/>
    </source>
</evidence>
<evidence type="ECO:0000256" key="1">
    <source>
        <dbReference type="SAM" id="SignalP"/>
    </source>
</evidence>
<dbReference type="PANTHER" id="PTHR21398">
    <property type="entry name" value="AGAP007094-PA"/>
    <property type="match status" value="1"/>
</dbReference>
<evidence type="ECO:0000313" key="2">
    <source>
        <dbReference type="Proteomes" id="UP000504631"/>
    </source>
</evidence>
<proteinExistence type="predicted"/>
<keyword evidence="1" id="KW-0732">Signal</keyword>
<protein>
    <submittedName>
        <fullName evidence="3">Uncharacterized protein LOC117238419</fullName>
    </submittedName>
</protein>
<keyword evidence="2" id="KW-1185">Reference proteome</keyword>
<gene>
    <name evidence="3" type="primary">LOC117238419</name>
</gene>
<dbReference type="Pfam" id="PF07841">
    <property type="entry name" value="DM4_12"/>
    <property type="match status" value="1"/>
</dbReference>
<sequence>MCLLFFILCIELLYSNVLVSGEWTKGEEMRNKSVGRSKREFEGEYLVFPEGSNIQLVYCMTISTYAKPEGLFTIGLTAGQAWELPSKSTLSNTFGDYHRRSRRQLYRKMELLLGSQGKDGKACVLKAICNASRRSRREIGNGHFLAEIMHAVFSLPASYDNTDSMTEYERAYFLKENCNEAQRRCPDVF</sequence>
<dbReference type="SMART" id="SM00718">
    <property type="entry name" value="DM4_12"/>
    <property type="match status" value="1"/>
</dbReference>
<dbReference type="PANTHER" id="PTHR21398:SF1">
    <property type="entry name" value="FI03705P"/>
    <property type="match status" value="1"/>
</dbReference>
<name>A0A6J3L1P0_9HYME</name>
<reference evidence="3" key="1">
    <citation type="submission" date="2025-08" db="UniProtKB">
        <authorList>
            <consortium name="RefSeq"/>
        </authorList>
    </citation>
    <scope>IDENTIFICATION</scope>
    <source>
        <tissue evidence="3">Muscle</tissue>
    </source>
</reference>
<dbReference type="GeneID" id="117238419"/>
<dbReference type="AlphaFoldDB" id="A0A6J3L1P0"/>
<dbReference type="RefSeq" id="XP_033359190.1">
    <property type="nucleotide sequence ID" value="XM_033503299.1"/>
</dbReference>
<dbReference type="Proteomes" id="UP000504631">
    <property type="component" value="Unplaced"/>
</dbReference>
<dbReference type="InterPro" id="IPR006631">
    <property type="entry name" value="DM4_12"/>
</dbReference>
<feature type="signal peptide" evidence="1">
    <location>
        <begin position="1"/>
        <end position="21"/>
    </location>
</feature>
<accession>A0A6J3L1P0</accession>